<proteinExistence type="inferred from homology"/>
<feature type="domain" description="Thymidylate kinase-like" evidence="11">
    <location>
        <begin position="22"/>
        <end position="216"/>
    </location>
</feature>
<sequence length="239" mass="26169">MHDDSQPAPPAPLKTPGYFVVFEGGDGSGKSTQVNAVCRWLESQGRETVRTREPGGTELAERIRELLLDPRHAPVDSVTEALLFAAARSTHVRTVISPALERGAVVVSDRFLDSSLAYQGVGRDLGEDWVSTINDRAVNGTLPDLTVVLDLPVDEARRRRETREQAAAGTTDRIEAEGEDFQHRLREVFLRRASAAPERYLVLDARASVEDLTAQIQQRIAHDLDHPDAAVSTATGGDR</sequence>
<evidence type="ECO:0000256" key="2">
    <source>
        <dbReference type="ARBA" id="ARBA00012980"/>
    </source>
</evidence>
<keyword evidence="13" id="KW-1185">Reference proteome</keyword>
<keyword evidence="6 10" id="KW-0547">Nucleotide-binding</keyword>
<gene>
    <name evidence="10 12" type="primary">tmk</name>
    <name evidence="12" type="ORF">P8192_03510</name>
</gene>
<evidence type="ECO:0000256" key="6">
    <source>
        <dbReference type="ARBA" id="ARBA00022741"/>
    </source>
</evidence>
<dbReference type="PANTHER" id="PTHR10344">
    <property type="entry name" value="THYMIDYLATE KINASE"/>
    <property type="match status" value="1"/>
</dbReference>
<dbReference type="NCBIfam" id="TIGR00041">
    <property type="entry name" value="DTMP_kinase"/>
    <property type="match status" value="1"/>
</dbReference>
<evidence type="ECO:0000313" key="12">
    <source>
        <dbReference type="EMBL" id="WFP17202.1"/>
    </source>
</evidence>
<feature type="binding site" evidence="10">
    <location>
        <begin position="24"/>
        <end position="31"/>
    </location>
    <ligand>
        <name>ATP</name>
        <dbReference type="ChEBI" id="CHEBI:30616"/>
    </ligand>
</feature>
<accession>A0ABY8H9B4</accession>
<evidence type="ECO:0000256" key="4">
    <source>
        <dbReference type="ARBA" id="ARBA00022679"/>
    </source>
</evidence>
<evidence type="ECO:0000313" key="13">
    <source>
        <dbReference type="Proteomes" id="UP001219037"/>
    </source>
</evidence>
<organism evidence="12 13">
    <name type="scientific">Citricoccus muralis</name>
    <dbReference type="NCBI Taxonomy" id="169134"/>
    <lineage>
        <taxon>Bacteria</taxon>
        <taxon>Bacillati</taxon>
        <taxon>Actinomycetota</taxon>
        <taxon>Actinomycetes</taxon>
        <taxon>Micrococcales</taxon>
        <taxon>Micrococcaceae</taxon>
        <taxon>Citricoccus</taxon>
    </lineage>
</organism>
<name>A0ABY8H9B4_9MICC</name>
<evidence type="ECO:0000256" key="10">
    <source>
        <dbReference type="HAMAP-Rule" id="MF_00165"/>
    </source>
</evidence>
<comment type="catalytic activity">
    <reaction evidence="9 10">
        <text>dTMP + ATP = dTDP + ADP</text>
        <dbReference type="Rhea" id="RHEA:13517"/>
        <dbReference type="ChEBI" id="CHEBI:30616"/>
        <dbReference type="ChEBI" id="CHEBI:58369"/>
        <dbReference type="ChEBI" id="CHEBI:63528"/>
        <dbReference type="ChEBI" id="CHEBI:456216"/>
        <dbReference type="EC" id="2.7.4.9"/>
    </reaction>
</comment>
<keyword evidence="8 10" id="KW-0067">ATP-binding</keyword>
<comment type="function">
    <text evidence="10">Phosphorylation of dTMP to form dTDP in both de novo and salvage pathways of dTTP synthesis.</text>
</comment>
<dbReference type="Proteomes" id="UP001219037">
    <property type="component" value="Chromosome"/>
</dbReference>
<evidence type="ECO:0000256" key="3">
    <source>
        <dbReference type="ARBA" id="ARBA00017144"/>
    </source>
</evidence>
<dbReference type="SUPFAM" id="SSF52540">
    <property type="entry name" value="P-loop containing nucleoside triphosphate hydrolases"/>
    <property type="match status" value="1"/>
</dbReference>
<dbReference type="EC" id="2.7.4.9" evidence="2 10"/>
<evidence type="ECO:0000256" key="9">
    <source>
        <dbReference type="ARBA" id="ARBA00048743"/>
    </source>
</evidence>
<dbReference type="InterPro" id="IPR018095">
    <property type="entry name" value="Thymidylate_kin_CS"/>
</dbReference>
<evidence type="ECO:0000256" key="8">
    <source>
        <dbReference type="ARBA" id="ARBA00022840"/>
    </source>
</evidence>
<dbReference type="InterPro" id="IPR018094">
    <property type="entry name" value="Thymidylate_kinase"/>
</dbReference>
<dbReference type="CDD" id="cd01672">
    <property type="entry name" value="TMPK"/>
    <property type="match status" value="1"/>
</dbReference>
<evidence type="ECO:0000256" key="7">
    <source>
        <dbReference type="ARBA" id="ARBA00022777"/>
    </source>
</evidence>
<dbReference type="HAMAP" id="MF_00165">
    <property type="entry name" value="Thymidylate_kinase"/>
    <property type="match status" value="1"/>
</dbReference>
<dbReference type="Pfam" id="PF02223">
    <property type="entry name" value="Thymidylate_kin"/>
    <property type="match status" value="1"/>
</dbReference>
<dbReference type="InterPro" id="IPR027417">
    <property type="entry name" value="P-loop_NTPase"/>
</dbReference>
<dbReference type="RefSeq" id="WP_278158547.1">
    <property type="nucleotide sequence ID" value="NZ_CP121252.1"/>
</dbReference>
<comment type="similarity">
    <text evidence="1 10">Belongs to the thymidylate kinase family.</text>
</comment>
<dbReference type="GO" id="GO:0004798">
    <property type="term" value="F:dTMP kinase activity"/>
    <property type="evidence" value="ECO:0007669"/>
    <property type="project" value="UniProtKB-EC"/>
</dbReference>
<evidence type="ECO:0000256" key="1">
    <source>
        <dbReference type="ARBA" id="ARBA00009776"/>
    </source>
</evidence>
<protein>
    <recommendedName>
        <fullName evidence="3 10">Thymidylate kinase</fullName>
        <ecNumber evidence="2 10">2.7.4.9</ecNumber>
    </recommendedName>
    <alternativeName>
        <fullName evidence="10">dTMP kinase</fullName>
    </alternativeName>
</protein>
<dbReference type="Gene3D" id="3.40.50.300">
    <property type="entry name" value="P-loop containing nucleotide triphosphate hydrolases"/>
    <property type="match status" value="1"/>
</dbReference>
<reference evidence="12 13" key="1">
    <citation type="submission" date="2023-04" db="EMBL/GenBank/DDBJ databases">
        <title>Funneling lignin-derived compounds into biodiesel using alkali-halophilic Citricoccus sp. P2.</title>
        <authorList>
            <person name="Luo C.-B."/>
        </authorList>
    </citation>
    <scope>NUCLEOTIDE SEQUENCE [LARGE SCALE GENOMIC DNA]</scope>
    <source>
        <strain evidence="12 13">P2</strain>
    </source>
</reference>
<keyword evidence="7 10" id="KW-0418">Kinase</keyword>
<dbReference type="PANTHER" id="PTHR10344:SF4">
    <property type="entry name" value="UMP-CMP KINASE 2, MITOCHONDRIAL"/>
    <property type="match status" value="1"/>
</dbReference>
<keyword evidence="4 10" id="KW-0808">Transferase</keyword>
<dbReference type="EMBL" id="CP121252">
    <property type="protein sequence ID" value="WFP17202.1"/>
    <property type="molecule type" value="Genomic_DNA"/>
</dbReference>
<dbReference type="InterPro" id="IPR039430">
    <property type="entry name" value="Thymidylate_kin-like_dom"/>
</dbReference>
<dbReference type="PROSITE" id="PS01331">
    <property type="entry name" value="THYMIDYLATE_KINASE"/>
    <property type="match status" value="1"/>
</dbReference>
<keyword evidence="5 10" id="KW-0545">Nucleotide biosynthesis</keyword>
<evidence type="ECO:0000259" key="11">
    <source>
        <dbReference type="Pfam" id="PF02223"/>
    </source>
</evidence>
<evidence type="ECO:0000256" key="5">
    <source>
        <dbReference type="ARBA" id="ARBA00022727"/>
    </source>
</evidence>